<evidence type="ECO:0000256" key="1">
    <source>
        <dbReference type="SAM" id="MobiDB-lite"/>
    </source>
</evidence>
<feature type="region of interest" description="Disordered" evidence="1">
    <location>
        <begin position="115"/>
        <end position="140"/>
    </location>
</feature>
<keyword evidence="4" id="KW-1185">Reference proteome</keyword>
<dbReference type="OrthoDB" id="3689315at2759"/>
<evidence type="ECO:0000313" key="4">
    <source>
        <dbReference type="Proteomes" id="UP000800035"/>
    </source>
</evidence>
<keyword evidence="2" id="KW-0812">Transmembrane</keyword>
<keyword evidence="2" id="KW-1133">Transmembrane helix</keyword>
<reference evidence="3" key="1">
    <citation type="journal article" date="2020" name="Stud. Mycol.">
        <title>101 Dothideomycetes genomes: a test case for predicting lifestyles and emergence of pathogens.</title>
        <authorList>
            <person name="Haridas S."/>
            <person name="Albert R."/>
            <person name="Binder M."/>
            <person name="Bloem J."/>
            <person name="Labutti K."/>
            <person name="Salamov A."/>
            <person name="Andreopoulos B."/>
            <person name="Baker S."/>
            <person name="Barry K."/>
            <person name="Bills G."/>
            <person name="Bluhm B."/>
            <person name="Cannon C."/>
            <person name="Castanera R."/>
            <person name="Culley D."/>
            <person name="Daum C."/>
            <person name="Ezra D."/>
            <person name="Gonzalez J."/>
            <person name="Henrissat B."/>
            <person name="Kuo A."/>
            <person name="Liang C."/>
            <person name="Lipzen A."/>
            <person name="Lutzoni F."/>
            <person name="Magnuson J."/>
            <person name="Mondo S."/>
            <person name="Nolan M."/>
            <person name="Ohm R."/>
            <person name="Pangilinan J."/>
            <person name="Park H.-J."/>
            <person name="Ramirez L."/>
            <person name="Alfaro M."/>
            <person name="Sun H."/>
            <person name="Tritt A."/>
            <person name="Yoshinaga Y."/>
            <person name="Zwiers L.-H."/>
            <person name="Turgeon B."/>
            <person name="Goodwin S."/>
            <person name="Spatafora J."/>
            <person name="Crous P."/>
            <person name="Grigoriev I."/>
        </authorList>
    </citation>
    <scope>NUCLEOTIDE SEQUENCE</scope>
    <source>
        <strain evidence="3">CBS 675.92</strain>
    </source>
</reference>
<accession>A0A6A5TF15</accession>
<feature type="transmembrane region" description="Helical" evidence="2">
    <location>
        <begin position="152"/>
        <end position="178"/>
    </location>
</feature>
<sequence length="179" mass="18191">MTPISRPTGSVARRQETNSAGLTTCEPYTVIQGPETYQFQMTDPKPGQWVIDQKCNWKGDIQKADLTCSLVQSGAVPKSLDMEVNEKLTIPASDLITDLRTPFVAVAVVTGSSATSSGSTLVTASSSPPSASGNTSAGFSGGASSSPAVNNFAAAGSLPIGAMAFFVGAAGVFAVALAL</sequence>
<organism evidence="3 4">
    <name type="scientific">Byssothecium circinans</name>
    <dbReference type="NCBI Taxonomy" id="147558"/>
    <lineage>
        <taxon>Eukaryota</taxon>
        <taxon>Fungi</taxon>
        <taxon>Dikarya</taxon>
        <taxon>Ascomycota</taxon>
        <taxon>Pezizomycotina</taxon>
        <taxon>Dothideomycetes</taxon>
        <taxon>Pleosporomycetidae</taxon>
        <taxon>Pleosporales</taxon>
        <taxon>Massarineae</taxon>
        <taxon>Massarinaceae</taxon>
        <taxon>Byssothecium</taxon>
    </lineage>
</organism>
<keyword evidence="2" id="KW-0472">Membrane</keyword>
<dbReference type="Proteomes" id="UP000800035">
    <property type="component" value="Unassembled WGS sequence"/>
</dbReference>
<proteinExistence type="predicted"/>
<protein>
    <submittedName>
        <fullName evidence="3">Uncharacterized protein</fullName>
    </submittedName>
</protein>
<dbReference type="EMBL" id="ML977026">
    <property type="protein sequence ID" value="KAF1950339.1"/>
    <property type="molecule type" value="Genomic_DNA"/>
</dbReference>
<gene>
    <name evidence="3" type="ORF">CC80DRAFT_240183</name>
</gene>
<evidence type="ECO:0000256" key="2">
    <source>
        <dbReference type="SAM" id="Phobius"/>
    </source>
</evidence>
<evidence type="ECO:0000313" key="3">
    <source>
        <dbReference type="EMBL" id="KAF1950339.1"/>
    </source>
</evidence>
<name>A0A6A5TF15_9PLEO</name>
<dbReference type="AlphaFoldDB" id="A0A6A5TF15"/>